<sequence length="52" mass="6020">MRRLKTVFFFPRLGAVMVRPCILPPKSQHPCYLISPNLFSHCVFFILPQATT</sequence>
<evidence type="ECO:0000313" key="1">
    <source>
        <dbReference type="EMBL" id="OTF92862.1"/>
    </source>
</evidence>
<dbReference type="EMBL" id="CM007905">
    <property type="protein sequence ID" value="OTF92862.1"/>
    <property type="molecule type" value="Genomic_DNA"/>
</dbReference>
<proteinExistence type="predicted"/>
<dbReference type="AlphaFoldDB" id="A0A251S320"/>
<dbReference type="InParanoid" id="A0A251S320"/>
<dbReference type="Proteomes" id="UP000215914">
    <property type="component" value="Chromosome 16"/>
</dbReference>
<evidence type="ECO:0000313" key="2">
    <source>
        <dbReference type="Proteomes" id="UP000215914"/>
    </source>
</evidence>
<accession>A0A251S320</accession>
<keyword evidence="2" id="KW-1185">Reference proteome</keyword>
<protein>
    <submittedName>
        <fullName evidence="1">Uncharacterized protein</fullName>
    </submittedName>
</protein>
<name>A0A251S320_HELAN</name>
<gene>
    <name evidence="1" type="ORF">HannXRQ_Chr16g0526601</name>
</gene>
<reference evidence="2" key="1">
    <citation type="journal article" date="2017" name="Nature">
        <title>The sunflower genome provides insights into oil metabolism, flowering and Asterid evolution.</title>
        <authorList>
            <person name="Badouin H."/>
            <person name="Gouzy J."/>
            <person name="Grassa C.J."/>
            <person name="Murat F."/>
            <person name="Staton S.E."/>
            <person name="Cottret L."/>
            <person name="Lelandais-Briere C."/>
            <person name="Owens G.L."/>
            <person name="Carrere S."/>
            <person name="Mayjonade B."/>
            <person name="Legrand L."/>
            <person name="Gill N."/>
            <person name="Kane N.C."/>
            <person name="Bowers J.E."/>
            <person name="Hubner S."/>
            <person name="Bellec A."/>
            <person name="Berard A."/>
            <person name="Berges H."/>
            <person name="Blanchet N."/>
            <person name="Boniface M.C."/>
            <person name="Brunel D."/>
            <person name="Catrice O."/>
            <person name="Chaidir N."/>
            <person name="Claudel C."/>
            <person name="Donnadieu C."/>
            <person name="Faraut T."/>
            <person name="Fievet G."/>
            <person name="Helmstetter N."/>
            <person name="King M."/>
            <person name="Knapp S.J."/>
            <person name="Lai Z."/>
            <person name="Le Paslier M.C."/>
            <person name="Lippi Y."/>
            <person name="Lorenzon L."/>
            <person name="Mandel J.R."/>
            <person name="Marage G."/>
            <person name="Marchand G."/>
            <person name="Marquand E."/>
            <person name="Bret-Mestries E."/>
            <person name="Morien E."/>
            <person name="Nambeesan S."/>
            <person name="Nguyen T."/>
            <person name="Pegot-Espagnet P."/>
            <person name="Pouilly N."/>
            <person name="Raftis F."/>
            <person name="Sallet E."/>
            <person name="Schiex T."/>
            <person name="Thomas J."/>
            <person name="Vandecasteele C."/>
            <person name="Vares D."/>
            <person name="Vear F."/>
            <person name="Vautrin S."/>
            <person name="Crespi M."/>
            <person name="Mangin B."/>
            <person name="Burke J.M."/>
            <person name="Salse J."/>
            <person name="Munos S."/>
            <person name="Vincourt P."/>
            <person name="Rieseberg L.H."/>
            <person name="Langlade N.B."/>
        </authorList>
    </citation>
    <scope>NUCLEOTIDE SEQUENCE [LARGE SCALE GENOMIC DNA]</scope>
    <source>
        <strain evidence="2">cv. SF193</strain>
    </source>
</reference>
<organism evidence="1 2">
    <name type="scientific">Helianthus annuus</name>
    <name type="common">Common sunflower</name>
    <dbReference type="NCBI Taxonomy" id="4232"/>
    <lineage>
        <taxon>Eukaryota</taxon>
        <taxon>Viridiplantae</taxon>
        <taxon>Streptophyta</taxon>
        <taxon>Embryophyta</taxon>
        <taxon>Tracheophyta</taxon>
        <taxon>Spermatophyta</taxon>
        <taxon>Magnoliopsida</taxon>
        <taxon>eudicotyledons</taxon>
        <taxon>Gunneridae</taxon>
        <taxon>Pentapetalae</taxon>
        <taxon>asterids</taxon>
        <taxon>campanulids</taxon>
        <taxon>Asterales</taxon>
        <taxon>Asteraceae</taxon>
        <taxon>Asteroideae</taxon>
        <taxon>Heliantheae alliance</taxon>
        <taxon>Heliantheae</taxon>
        <taxon>Helianthus</taxon>
    </lineage>
</organism>